<organism evidence="4 5">
    <name type="scientific">Kibdelosporangium lantanae</name>
    <dbReference type="NCBI Taxonomy" id="1497396"/>
    <lineage>
        <taxon>Bacteria</taxon>
        <taxon>Bacillati</taxon>
        <taxon>Actinomycetota</taxon>
        <taxon>Actinomycetes</taxon>
        <taxon>Pseudonocardiales</taxon>
        <taxon>Pseudonocardiaceae</taxon>
        <taxon>Kibdelosporangium</taxon>
    </lineage>
</organism>
<dbReference type="PANTHER" id="PTHR12304">
    <property type="entry name" value="INOSINE-URIDINE PREFERRING NUCLEOSIDE HYDROLASE"/>
    <property type="match status" value="1"/>
</dbReference>
<name>A0ABW3M9Q4_9PSEU</name>
<evidence type="ECO:0000313" key="4">
    <source>
        <dbReference type="EMBL" id="MFD1047313.1"/>
    </source>
</evidence>
<feature type="domain" description="Inosine/uridine-preferring nucleoside hydrolase" evidence="3">
    <location>
        <begin position="6"/>
        <end position="80"/>
    </location>
</feature>
<proteinExistence type="predicted"/>
<evidence type="ECO:0000259" key="3">
    <source>
        <dbReference type="Pfam" id="PF01156"/>
    </source>
</evidence>
<keyword evidence="1 4" id="KW-0378">Hydrolase</keyword>
<evidence type="ECO:0000256" key="2">
    <source>
        <dbReference type="ARBA" id="ARBA00023295"/>
    </source>
</evidence>
<comment type="caution">
    <text evidence="4">The sequence shown here is derived from an EMBL/GenBank/DDBJ whole genome shotgun (WGS) entry which is preliminary data.</text>
</comment>
<dbReference type="Proteomes" id="UP001597045">
    <property type="component" value="Unassembled WGS sequence"/>
</dbReference>
<accession>A0ABW3M9Q4</accession>
<dbReference type="InterPro" id="IPR036452">
    <property type="entry name" value="Ribo_hydro-like"/>
</dbReference>
<dbReference type="SUPFAM" id="SSF53590">
    <property type="entry name" value="Nucleoside hydrolase"/>
    <property type="match status" value="1"/>
</dbReference>
<dbReference type="PANTHER" id="PTHR12304:SF4">
    <property type="entry name" value="URIDINE NUCLEOSIDASE"/>
    <property type="match status" value="1"/>
</dbReference>
<keyword evidence="2" id="KW-0326">Glycosidase</keyword>
<feature type="non-terminal residue" evidence="4">
    <location>
        <position position="1"/>
    </location>
</feature>
<evidence type="ECO:0000313" key="5">
    <source>
        <dbReference type="Proteomes" id="UP001597045"/>
    </source>
</evidence>
<sequence length="92" mass="9732">RIDAYSANHGAPVDQTAPVHDAVCTAYLVDPDVITTRHLHVSVETSGSLTVGRTVIDTRPNATGKPNAHVAFAADRARFVSLLTSVLSRQPG</sequence>
<dbReference type="GO" id="GO:0016787">
    <property type="term" value="F:hydrolase activity"/>
    <property type="evidence" value="ECO:0007669"/>
    <property type="project" value="UniProtKB-KW"/>
</dbReference>
<dbReference type="InterPro" id="IPR023186">
    <property type="entry name" value="IUNH"/>
</dbReference>
<dbReference type="Gene3D" id="3.90.245.10">
    <property type="entry name" value="Ribonucleoside hydrolase-like"/>
    <property type="match status" value="1"/>
</dbReference>
<dbReference type="Pfam" id="PF01156">
    <property type="entry name" value="IU_nuc_hydro"/>
    <property type="match status" value="1"/>
</dbReference>
<protein>
    <submittedName>
        <fullName evidence="4">Nucleoside hydrolase</fullName>
    </submittedName>
</protein>
<keyword evidence="5" id="KW-1185">Reference proteome</keyword>
<dbReference type="InterPro" id="IPR001910">
    <property type="entry name" value="Inosine/uridine_hydrolase_dom"/>
</dbReference>
<reference evidence="5" key="1">
    <citation type="journal article" date="2019" name="Int. J. Syst. Evol. Microbiol.">
        <title>The Global Catalogue of Microorganisms (GCM) 10K type strain sequencing project: providing services to taxonomists for standard genome sequencing and annotation.</title>
        <authorList>
            <consortium name="The Broad Institute Genomics Platform"/>
            <consortium name="The Broad Institute Genome Sequencing Center for Infectious Disease"/>
            <person name="Wu L."/>
            <person name="Ma J."/>
        </authorList>
    </citation>
    <scope>NUCLEOTIDE SEQUENCE [LARGE SCALE GENOMIC DNA]</scope>
    <source>
        <strain evidence="5">JCM 31486</strain>
    </source>
</reference>
<evidence type="ECO:0000256" key="1">
    <source>
        <dbReference type="ARBA" id="ARBA00022801"/>
    </source>
</evidence>
<dbReference type="EMBL" id="JBHTIS010001016">
    <property type="protein sequence ID" value="MFD1047313.1"/>
    <property type="molecule type" value="Genomic_DNA"/>
</dbReference>
<gene>
    <name evidence="4" type="ORF">ACFQ1S_18055</name>
</gene>